<dbReference type="AlphaFoldDB" id="A0AAD4GER0"/>
<protein>
    <submittedName>
        <fullName evidence="1">Uncharacterized protein</fullName>
    </submittedName>
</protein>
<dbReference type="Proteomes" id="UP001194468">
    <property type="component" value="Unassembled WGS sequence"/>
</dbReference>
<dbReference type="EMBL" id="WHUW01000011">
    <property type="protein sequence ID" value="KAF8440808.1"/>
    <property type="molecule type" value="Genomic_DNA"/>
</dbReference>
<accession>A0AAD4GER0</accession>
<comment type="caution">
    <text evidence="1">The sequence shown here is derived from an EMBL/GenBank/DDBJ whole genome shotgun (WGS) entry which is preliminary data.</text>
</comment>
<sequence>IDLDIARATAVDCDGTVGLHATDVVRVKEYVLTSPWTEHMLGCLFVVKVAGRAVTRDKSNDSSCPFFILGNDRQRLVEKDEVRATLGWSE</sequence>
<proteinExistence type="predicted"/>
<gene>
    <name evidence="1" type="ORF">L210DRAFT_3399567</name>
</gene>
<evidence type="ECO:0000313" key="2">
    <source>
        <dbReference type="Proteomes" id="UP001194468"/>
    </source>
</evidence>
<keyword evidence="2" id="KW-1185">Reference proteome</keyword>
<evidence type="ECO:0000313" key="1">
    <source>
        <dbReference type="EMBL" id="KAF8440808.1"/>
    </source>
</evidence>
<reference evidence="1" key="1">
    <citation type="submission" date="2019-10" db="EMBL/GenBank/DDBJ databases">
        <authorList>
            <consortium name="DOE Joint Genome Institute"/>
            <person name="Kuo A."/>
            <person name="Miyauchi S."/>
            <person name="Kiss E."/>
            <person name="Drula E."/>
            <person name="Kohler A."/>
            <person name="Sanchez-Garcia M."/>
            <person name="Andreopoulos B."/>
            <person name="Barry K.W."/>
            <person name="Bonito G."/>
            <person name="Buee M."/>
            <person name="Carver A."/>
            <person name="Chen C."/>
            <person name="Cichocki N."/>
            <person name="Clum A."/>
            <person name="Culley D."/>
            <person name="Crous P.W."/>
            <person name="Fauchery L."/>
            <person name="Girlanda M."/>
            <person name="Hayes R."/>
            <person name="Keri Z."/>
            <person name="LaButti K."/>
            <person name="Lipzen A."/>
            <person name="Lombard V."/>
            <person name="Magnuson J."/>
            <person name="Maillard F."/>
            <person name="Morin E."/>
            <person name="Murat C."/>
            <person name="Nolan M."/>
            <person name="Ohm R."/>
            <person name="Pangilinan J."/>
            <person name="Pereira M."/>
            <person name="Perotto S."/>
            <person name="Peter M."/>
            <person name="Riley R."/>
            <person name="Sitrit Y."/>
            <person name="Stielow B."/>
            <person name="Szollosi G."/>
            <person name="Zifcakova L."/>
            <person name="Stursova M."/>
            <person name="Spatafora J.W."/>
            <person name="Tedersoo L."/>
            <person name="Vaario L.-M."/>
            <person name="Yamada A."/>
            <person name="Yan M."/>
            <person name="Wang P."/>
            <person name="Xu J."/>
            <person name="Bruns T."/>
            <person name="Baldrian P."/>
            <person name="Vilgalys R."/>
            <person name="Henrissat B."/>
            <person name="Grigoriev I.V."/>
            <person name="Hibbett D."/>
            <person name="Nagy L.G."/>
            <person name="Martin F.M."/>
        </authorList>
    </citation>
    <scope>NUCLEOTIDE SEQUENCE</scope>
    <source>
        <strain evidence="1">BED1</strain>
    </source>
</reference>
<name>A0AAD4GER0_BOLED</name>
<feature type="non-terminal residue" evidence="1">
    <location>
        <position position="1"/>
    </location>
</feature>
<organism evidence="1 2">
    <name type="scientific">Boletus edulis BED1</name>
    <dbReference type="NCBI Taxonomy" id="1328754"/>
    <lineage>
        <taxon>Eukaryota</taxon>
        <taxon>Fungi</taxon>
        <taxon>Dikarya</taxon>
        <taxon>Basidiomycota</taxon>
        <taxon>Agaricomycotina</taxon>
        <taxon>Agaricomycetes</taxon>
        <taxon>Agaricomycetidae</taxon>
        <taxon>Boletales</taxon>
        <taxon>Boletineae</taxon>
        <taxon>Boletaceae</taxon>
        <taxon>Boletoideae</taxon>
        <taxon>Boletus</taxon>
    </lineage>
</organism>
<reference evidence="1" key="2">
    <citation type="journal article" date="2020" name="Nat. Commun.">
        <title>Large-scale genome sequencing of mycorrhizal fungi provides insights into the early evolution of symbiotic traits.</title>
        <authorList>
            <person name="Miyauchi S."/>
            <person name="Kiss E."/>
            <person name="Kuo A."/>
            <person name="Drula E."/>
            <person name="Kohler A."/>
            <person name="Sanchez-Garcia M."/>
            <person name="Morin E."/>
            <person name="Andreopoulos B."/>
            <person name="Barry K.W."/>
            <person name="Bonito G."/>
            <person name="Buee M."/>
            <person name="Carver A."/>
            <person name="Chen C."/>
            <person name="Cichocki N."/>
            <person name="Clum A."/>
            <person name="Culley D."/>
            <person name="Crous P.W."/>
            <person name="Fauchery L."/>
            <person name="Girlanda M."/>
            <person name="Hayes R.D."/>
            <person name="Keri Z."/>
            <person name="LaButti K."/>
            <person name="Lipzen A."/>
            <person name="Lombard V."/>
            <person name="Magnuson J."/>
            <person name="Maillard F."/>
            <person name="Murat C."/>
            <person name="Nolan M."/>
            <person name="Ohm R.A."/>
            <person name="Pangilinan J."/>
            <person name="Pereira M.F."/>
            <person name="Perotto S."/>
            <person name="Peter M."/>
            <person name="Pfister S."/>
            <person name="Riley R."/>
            <person name="Sitrit Y."/>
            <person name="Stielow J.B."/>
            <person name="Szollosi G."/>
            <person name="Zifcakova L."/>
            <person name="Stursova M."/>
            <person name="Spatafora J.W."/>
            <person name="Tedersoo L."/>
            <person name="Vaario L.M."/>
            <person name="Yamada A."/>
            <person name="Yan M."/>
            <person name="Wang P."/>
            <person name="Xu J."/>
            <person name="Bruns T."/>
            <person name="Baldrian P."/>
            <person name="Vilgalys R."/>
            <person name="Dunand C."/>
            <person name="Henrissat B."/>
            <person name="Grigoriev I.V."/>
            <person name="Hibbett D."/>
            <person name="Nagy L.G."/>
            <person name="Martin F.M."/>
        </authorList>
    </citation>
    <scope>NUCLEOTIDE SEQUENCE</scope>
    <source>
        <strain evidence="1">BED1</strain>
    </source>
</reference>